<dbReference type="Gene3D" id="3.30.750.44">
    <property type="match status" value="1"/>
</dbReference>
<dbReference type="Pfam" id="PF03572">
    <property type="entry name" value="Peptidase_S41"/>
    <property type="match status" value="1"/>
</dbReference>
<dbReference type="InterPro" id="IPR029045">
    <property type="entry name" value="ClpP/crotonase-like_dom_sf"/>
</dbReference>
<dbReference type="GO" id="GO:0004175">
    <property type="term" value="F:endopeptidase activity"/>
    <property type="evidence" value="ECO:0007669"/>
    <property type="project" value="TreeGrafter"/>
</dbReference>
<evidence type="ECO:0000259" key="1">
    <source>
        <dbReference type="PROSITE" id="PS50106"/>
    </source>
</evidence>
<dbReference type="GO" id="GO:0006508">
    <property type="term" value="P:proteolysis"/>
    <property type="evidence" value="ECO:0007669"/>
    <property type="project" value="InterPro"/>
</dbReference>
<dbReference type="Proteomes" id="UP000600101">
    <property type="component" value="Unassembled WGS sequence"/>
</dbReference>
<dbReference type="InterPro" id="IPR001478">
    <property type="entry name" value="PDZ"/>
</dbReference>
<organism evidence="2 3">
    <name type="scientific">Siccirubricoccus deserti</name>
    <dbReference type="NCBI Taxonomy" id="2013562"/>
    <lineage>
        <taxon>Bacteria</taxon>
        <taxon>Pseudomonadati</taxon>
        <taxon>Pseudomonadota</taxon>
        <taxon>Alphaproteobacteria</taxon>
        <taxon>Acetobacterales</taxon>
        <taxon>Roseomonadaceae</taxon>
        <taxon>Siccirubricoccus</taxon>
    </lineage>
</organism>
<dbReference type="PANTHER" id="PTHR32060:SF30">
    <property type="entry name" value="CARBOXY-TERMINAL PROCESSING PROTEASE CTPA"/>
    <property type="match status" value="1"/>
</dbReference>
<accession>A0A9X0QZ61</accession>
<dbReference type="GO" id="GO:0008236">
    <property type="term" value="F:serine-type peptidase activity"/>
    <property type="evidence" value="ECO:0007669"/>
    <property type="project" value="InterPro"/>
</dbReference>
<dbReference type="PROSITE" id="PS50106">
    <property type="entry name" value="PDZ"/>
    <property type="match status" value="1"/>
</dbReference>
<proteinExistence type="predicted"/>
<dbReference type="GO" id="GO:0030288">
    <property type="term" value="C:outer membrane-bounded periplasmic space"/>
    <property type="evidence" value="ECO:0007669"/>
    <property type="project" value="TreeGrafter"/>
</dbReference>
<evidence type="ECO:0000313" key="2">
    <source>
        <dbReference type="EMBL" id="MBC4015362.1"/>
    </source>
</evidence>
<dbReference type="InterPro" id="IPR036034">
    <property type="entry name" value="PDZ_sf"/>
</dbReference>
<dbReference type="PANTHER" id="PTHR32060">
    <property type="entry name" value="TAIL-SPECIFIC PROTEASE"/>
    <property type="match status" value="1"/>
</dbReference>
<evidence type="ECO:0000313" key="3">
    <source>
        <dbReference type="Proteomes" id="UP000600101"/>
    </source>
</evidence>
<dbReference type="Gene3D" id="2.30.42.10">
    <property type="match status" value="1"/>
</dbReference>
<dbReference type="Pfam" id="PF17820">
    <property type="entry name" value="PDZ_6"/>
    <property type="match status" value="1"/>
</dbReference>
<keyword evidence="3" id="KW-1185">Reference proteome</keyword>
<gene>
    <name evidence="2" type="ORF">H7965_08480</name>
</gene>
<dbReference type="AlphaFoldDB" id="A0A9X0QZ61"/>
<sequence length="473" mass="49010">MLAVALGVVLERHLEAASPAELALWSLRGLEVLEPGLKPELRAGTLLLSRADRLVASRPVPQPPPGTASDAAAVPLAVTLAALFDVAWRSSPALRRAGQDGMLRSAFEELFNHLDPYSRYVSPAEAVATRTRRVGQAGLGLRLAAGRGRRVVVAALLPEGPAAQAGLRPGDQVLAVDGIGVSVDDLAAAATLLEGPAGTAVTLRLQRGGRRFDALLHRIPGVPEPLQAERREDALWIRLDAFSALTETRLIGALRDGLRPPRPRGVVLDLRGNRGGLLGQAAAVASAFLPGGLVGQTAGRHPDAARRWEASGPDQAEGLPVVVLIDGRTASAAEIVAAALADRGRAVVVGSASTGKGLIQLVVPLPNGAELLVSWSRVLAPLGWPIQGLGVLPMVCTSLGTEATAGALVRLRQGEAPMALPLARLRAARAPVPGSEVAALRNTCPPAEGRPADLAVARTLLEQPETYAAALAQ</sequence>
<protein>
    <submittedName>
        <fullName evidence="2">PDZ domain-containing protein</fullName>
    </submittedName>
</protein>
<comment type="caution">
    <text evidence="2">The sequence shown here is derived from an EMBL/GenBank/DDBJ whole genome shotgun (WGS) entry which is preliminary data.</text>
</comment>
<dbReference type="SUPFAM" id="SSF50156">
    <property type="entry name" value="PDZ domain-like"/>
    <property type="match status" value="1"/>
</dbReference>
<dbReference type="GO" id="GO:0007165">
    <property type="term" value="P:signal transduction"/>
    <property type="evidence" value="ECO:0007669"/>
    <property type="project" value="TreeGrafter"/>
</dbReference>
<dbReference type="SMART" id="SM00228">
    <property type="entry name" value="PDZ"/>
    <property type="match status" value="1"/>
</dbReference>
<dbReference type="Gene3D" id="3.90.226.10">
    <property type="entry name" value="2-enoyl-CoA Hydratase, Chain A, domain 1"/>
    <property type="match status" value="1"/>
</dbReference>
<dbReference type="EMBL" id="JACOMF010000007">
    <property type="protein sequence ID" value="MBC4015362.1"/>
    <property type="molecule type" value="Genomic_DNA"/>
</dbReference>
<dbReference type="InterPro" id="IPR041489">
    <property type="entry name" value="PDZ_6"/>
</dbReference>
<feature type="domain" description="PDZ" evidence="1">
    <location>
        <begin position="126"/>
        <end position="189"/>
    </location>
</feature>
<reference evidence="2" key="1">
    <citation type="submission" date="2020-08" db="EMBL/GenBank/DDBJ databases">
        <authorList>
            <person name="Hu Y."/>
            <person name="Nguyen S.V."/>
            <person name="Li F."/>
            <person name="Fanning S."/>
        </authorList>
    </citation>
    <scope>NUCLEOTIDE SEQUENCE</scope>
    <source>
        <strain evidence="2">SYSU D8009</strain>
    </source>
</reference>
<dbReference type="InterPro" id="IPR005151">
    <property type="entry name" value="Tail-specific_protease"/>
</dbReference>
<dbReference type="RefSeq" id="WP_186770132.1">
    <property type="nucleotide sequence ID" value="NZ_JACOMF010000007.1"/>
</dbReference>
<dbReference type="SUPFAM" id="SSF52096">
    <property type="entry name" value="ClpP/crotonase"/>
    <property type="match status" value="1"/>
</dbReference>
<dbReference type="SMART" id="SM00245">
    <property type="entry name" value="TSPc"/>
    <property type="match status" value="1"/>
</dbReference>
<name>A0A9X0QZ61_9PROT</name>